<feature type="domain" description="RUN" evidence="2">
    <location>
        <begin position="339"/>
        <end position="530"/>
    </location>
</feature>
<dbReference type="InterPro" id="IPR037213">
    <property type="entry name" value="Run_dom_sf"/>
</dbReference>
<protein>
    <recommendedName>
        <fullName evidence="2">RUN domain-containing protein</fullName>
    </recommendedName>
</protein>
<dbReference type="PROSITE" id="PS50826">
    <property type="entry name" value="RUN"/>
    <property type="match status" value="1"/>
</dbReference>
<dbReference type="SUPFAM" id="SSF140741">
    <property type="entry name" value="RUN domain-like"/>
    <property type="match status" value="1"/>
</dbReference>
<dbReference type="InterPro" id="IPR004012">
    <property type="entry name" value="Run_dom"/>
</dbReference>
<dbReference type="Pfam" id="PF26030">
    <property type="entry name" value="RUNDC1"/>
    <property type="match status" value="1"/>
</dbReference>
<feature type="region of interest" description="Disordered" evidence="1">
    <location>
        <begin position="228"/>
        <end position="253"/>
    </location>
</feature>
<proteinExistence type="predicted"/>
<dbReference type="EMBL" id="CAWYQH010000002">
    <property type="protein sequence ID" value="CAK8674031.1"/>
    <property type="molecule type" value="Genomic_DNA"/>
</dbReference>
<reference evidence="3 4" key="1">
    <citation type="submission" date="2024-02" db="EMBL/GenBank/DDBJ databases">
        <authorList>
            <person name="Daric V."/>
            <person name="Darras S."/>
        </authorList>
    </citation>
    <scope>NUCLEOTIDE SEQUENCE [LARGE SCALE GENOMIC DNA]</scope>
</reference>
<feature type="region of interest" description="Disordered" evidence="1">
    <location>
        <begin position="1"/>
        <end position="39"/>
    </location>
</feature>
<evidence type="ECO:0000313" key="4">
    <source>
        <dbReference type="Proteomes" id="UP001642483"/>
    </source>
</evidence>
<evidence type="ECO:0000313" key="3">
    <source>
        <dbReference type="EMBL" id="CAK8674031.1"/>
    </source>
</evidence>
<dbReference type="InterPro" id="IPR058732">
    <property type="entry name" value="RUNDC1_M"/>
</dbReference>
<feature type="compositionally biased region" description="Polar residues" evidence="1">
    <location>
        <begin position="1"/>
        <end position="11"/>
    </location>
</feature>
<gene>
    <name evidence="3" type="ORF">CVLEPA_LOCUS3752</name>
</gene>
<dbReference type="Gene3D" id="1.20.58.900">
    <property type="match status" value="1"/>
</dbReference>
<dbReference type="Pfam" id="PF02759">
    <property type="entry name" value="RUN"/>
    <property type="match status" value="1"/>
</dbReference>
<dbReference type="SMART" id="SM00593">
    <property type="entry name" value="RUN"/>
    <property type="match status" value="1"/>
</dbReference>
<evidence type="ECO:0000256" key="1">
    <source>
        <dbReference type="SAM" id="MobiDB-lite"/>
    </source>
</evidence>
<dbReference type="PANTHER" id="PTHR15591">
    <property type="entry name" value="RUN AND SH3 DOMAIN CONTAINING"/>
    <property type="match status" value="1"/>
</dbReference>
<evidence type="ECO:0000259" key="2">
    <source>
        <dbReference type="PROSITE" id="PS50826"/>
    </source>
</evidence>
<keyword evidence="4" id="KW-1185">Reference proteome</keyword>
<dbReference type="PANTHER" id="PTHR15591:SF19">
    <property type="entry name" value="RUN DOMAIN-CONTAINING PROTEIN 1 ISOFORM X1"/>
    <property type="match status" value="1"/>
</dbReference>
<comment type="caution">
    <text evidence="3">The sequence shown here is derived from an EMBL/GenBank/DDBJ whole genome shotgun (WGS) entry which is preliminary data.</text>
</comment>
<dbReference type="Proteomes" id="UP001642483">
    <property type="component" value="Unassembled WGS sequence"/>
</dbReference>
<sequence>MNWPSSGNDLPSQERWPPLGASASDDLPVTMEPKRSESNRIEQLEVEKEHLSSCLFSLTTKFAQIQFRLRQISEAAPGDRNDLLTELETFADHGCVDSHSLMTSQKSIDQDGKMSEEIKEQHEVIINELKAQLDDLELFAFKQGGGSVPQSMQLVKQQALLDQLRKKLNLHVNDDDLAHTSVDDLKSKVDNAVAEIVNPTKMKEKLIDHLQTQIQDLERFVEFLQDESEGGGYKSSGSVPNSSAQGEKKSDGKQSLALIRRAVAMLQMFSLTHFSCGSRMSPEKNILDTSSLISDLKKAVHRIRTIVSTQLRVCDGESDSNTQTSCSEEDHNRNGEDDKLTQVVRKDLCCALHKLLGHGLVHNAVGTHGSAIITPISCIIPRSLNPSYSAEEMHPWEVFLEYYELKNGQELAKNPSRMLSRSFNLSDLVSPGQGEKSPSAKSSLLEAIHLIVNDHNPLKRSYDAMFKALVCLGLNSGRLSRWIWLLSRCSTLVSNHYDDSSYCARTGFEGVVTVLSKLDDIIFNLPVDIAVRPFKNITDAF</sequence>
<feature type="compositionally biased region" description="Basic and acidic residues" evidence="1">
    <location>
        <begin position="328"/>
        <end position="338"/>
    </location>
</feature>
<feature type="region of interest" description="Disordered" evidence="1">
    <location>
        <begin position="316"/>
        <end position="338"/>
    </location>
</feature>
<organism evidence="3 4">
    <name type="scientific">Clavelina lepadiformis</name>
    <name type="common">Light-bulb sea squirt</name>
    <name type="synonym">Ascidia lepadiformis</name>
    <dbReference type="NCBI Taxonomy" id="159417"/>
    <lineage>
        <taxon>Eukaryota</taxon>
        <taxon>Metazoa</taxon>
        <taxon>Chordata</taxon>
        <taxon>Tunicata</taxon>
        <taxon>Ascidiacea</taxon>
        <taxon>Aplousobranchia</taxon>
        <taxon>Clavelinidae</taxon>
        <taxon>Clavelina</taxon>
    </lineage>
</organism>
<dbReference type="CDD" id="cd17683">
    <property type="entry name" value="RUN_RUNDC1"/>
    <property type="match status" value="1"/>
</dbReference>
<name>A0ABP0F5C4_CLALP</name>
<accession>A0ABP0F5C4</accession>
<dbReference type="InterPro" id="IPR047343">
    <property type="entry name" value="RUSC1_2"/>
</dbReference>